<gene>
    <name evidence="3" type="ORF">CBR_g38134</name>
</gene>
<dbReference type="PANTHER" id="PTHR33492">
    <property type="entry name" value="OSJNBA0043A12.37 PROTEIN-RELATED"/>
    <property type="match status" value="1"/>
</dbReference>
<dbReference type="PANTHER" id="PTHR33492:SF4">
    <property type="entry name" value="OS02G0174300 PROTEIN"/>
    <property type="match status" value="1"/>
</dbReference>
<protein>
    <recommendedName>
        <fullName evidence="2">Myb/SANT-like DNA-binding domain-containing protein</fullName>
    </recommendedName>
</protein>
<dbReference type="Pfam" id="PF13837">
    <property type="entry name" value="Myb_DNA-bind_4"/>
    <property type="match status" value="1"/>
</dbReference>
<reference evidence="3 4" key="1">
    <citation type="journal article" date="2018" name="Cell">
        <title>The Chara Genome: Secondary Complexity and Implications for Plant Terrestrialization.</title>
        <authorList>
            <person name="Nishiyama T."/>
            <person name="Sakayama H."/>
            <person name="Vries J.D."/>
            <person name="Buschmann H."/>
            <person name="Saint-Marcoux D."/>
            <person name="Ullrich K.K."/>
            <person name="Haas F.B."/>
            <person name="Vanderstraeten L."/>
            <person name="Becker D."/>
            <person name="Lang D."/>
            <person name="Vosolsobe S."/>
            <person name="Rombauts S."/>
            <person name="Wilhelmsson P.K.I."/>
            <person name="Janitza P."/>
            <person name="Kern R."/>
            <person name="Heyl A."/>
            <person name="Rumpler F."/>
            <person name="Villalobos L.I.A.C."/>
            <person name="Clay J.M."/>
            <person name="Skokan R."/>
            <person name="Toyoda A."/>
            <person name="Suzuki Y."/>
            <person name="Kagoshima H."/>
            <person name="Schijlen E."/>
            <person name="Tajeshwar N."/>
            <person name="Catarino B."/>
            <person name="Hetherington A.J."/>
            <person name="Saltykova A."/>
            <person name="Bonnot C."/>
            <person name="Breuninger H."/>
            <person name="Symeonidi A."/>
            <person name="Radhakrishnan G.V."/>
            <person name="Van Nieuwerburgh F."/>
            <person name="Deforce D."/>
            <person name="Chang C."/>
            <person name="Karol K.G."/>
            <person name="Hedrich R."/>
            <person name="Ulvskov P."/>
            <person name="Glockner G."/>
            <person name="Delwiche C.F."/>
            <person name="Petrasek J."/>
            <person name="Van de Peer Y."/>
            <person name="Friml J."/>
            <person name="Beilby M."/>
            <person name="Dolan L."/>
            <person name="Kohara Y."/>
            <person name="Sugano S."/>
            <person name="Fujiyama A."/>
            <person name="Delaux P.-M."/>
            <person name="Quint M."/>
            <person name="TheiBen G."/>
            <person name="Hagemann M."/>
            <person name="Harholt J."/>
            <person name="Dunand C."/>
            <person name="Zachgo S."/>
            <person name="Langdale J."/>
            <person name="Maumus F."/>
            <person name="Straeten D.V.D."/>
            <person name="Gould S.B."/>
            <person name="Rensing S.A."/>
        </authorList>
    </citation>
    <scope>NUCLEOTIDE SEQUENCE [LARGE SCALE GENOMIC DNA]</scope>
    <source>
        <strain evidence="3 4">S276</strain>
    </source>
</reference>
<dbReference type="AlphaFoldDB" id="A0A388LP93"/>
<dbReference type="Gramene" id="GBG84160">
    <property type="protein sequence ID" value="GBG84160"/>
    <property type="gene ID" value="CBR_g38134"/>
</dbReference>
<proteinExistence type="predicted"/>
<dbReference type="OrthoDB" id="1927263at2759"/>
<feature type="compositionally biased region" description="Polar residues" evidence="1">
    <location>
        <begin position="125"/>
        <end position="154"/>
    </location>
</feature>
<evidence type="ECO:0000313" key="3">
    <source>
        <dbReference type="EMBL" id="GBG84160.1"/>
    </source>
</evidence>
<name>A0A388LP93_CHABU</name>
<feature type="region of interest" description="Disordered" evidence="1">
    <location>
        <begin position="1"/>
        <end position="76"/>
    </location>
</feature>
<dbReference type="EMBL" id="BFEA01000465">
    <property type="protein sequence ID" value="GBG84160.1"/>
    <property type="molecule type" value="Genomic_DNA"/>
</dbReference>
<dbReference type="Proteomes" id="UP000265515">
    <property type="component" value="Unassembled WGS sequence"/>
</dbReference>
<evidence type="ECO:0000259" key="2">
    <source>
        <dbReference type="Pfam" id="PF13837"/>
    </source>
</evidence>
<feature type="region of interest" description="Disordered" evidence="1">
    <location>
        <begin position="106"/>
        <end position="175"/>
    </location>
</feature>
<feature type="region of interest" description="Disordered" evidence="1">
    <location>
        <begin position="276"/>
        <end position="342"/>
    </location>
</feature>
<comment type="caution">
    <text evidence="3">The sequence shown here is derived from an EMBL/GenBank/DDBJ whole genome shotgun (WGS) entry which is preliminary data.</text>
</comment>
<evidence type="ECO:0000313" key="4">
    <source>
        <dbReference type="Proteomes" id="UP000265515"/>
    </source>
</evidence>
<dbReference type="InterPro" id="IPR044822">
    <property type="entry name" value="Myb_DNA-bind_4"/>
</dbReference>
<accession>A0A388LP93</accession>
<feature type="compositionally biased region" description="Polar residues" evidence="1">
    <location>
        <begin position="23"/>
        <end position="39"/>
    </location>
</feature>
<feature type="region of interest" description="Disordered" evidence="1">
    <location>
        <begin position="82"/>
        <end position="101"/>
    </location>
</feature>
<dbReference type="Gene3D" id="1.10.10.60">
    <property type="entry name" value="Homeodomain-like"/>
    <property type="match status" value="1"/>
</dbReference>
<evidence type="ECO:0000256" key="1">
    <source>
        <dbReference type="SAM" id="MobiDB-lite"/>
    </source>
</evidence>
<feature type="domain" description="Myb/SANT-like DNA-binding" evidence="2">
    <location>
        <begin position="181"/>
        <end position="236"/>
    </location>
</feature>
<sequence>MSGLMTSPVRHDGRGHGSPGPSIVSSVDNETVGCRSSTPPEALSAIRHASFPLSPEPIPRDGSPQPPRARTGSPEYVINRIIRDNEAGVPSVEWPTRTAVEGDAVADPTAAGRSPPPRVPFEGLNTPSPVAAPSTSQHTPCSVENSAGTSTAQPSKGPPTRPPNEVKSLLGEETEPLGHARLKTGFWKDVEQRMKGKGFNRNADQCKNKFNTLLDYYRRLKAHEGWSGLPSYWDMNASRQKKYNIDFVLRRAAYDIIHPVEKDKDSINLTNLMESGADEEHLEDSERCNDVDGETEGGSEDPATGSGSSPGLGNSRRGPHSTGFDPVLGKRRRTATNARESSMQAITGAMRDHTTALTRSDRECVKMRCEATRDIARHQAELHREFMQQDIASRERIATITGDRVEKGYLLLADAIRSVRPRRNSPSSGSDSSDSR</sequence>
<organism evidence="3 4">
    <name type="scientific">Chara braunii</name>
    <name type="common">Braun's stonewort</name>
    <dbReference type="NCBI Taxonomy" id="69332"/>
    <lineage>
        <taxon>Eukaryota</taxon>
        <taxon>Viridiplantae</taxon>
        <taxon>Streptophyta</taxon>
        <taxon>Charophyceae</taxon>
        <taxon>Charales</taxon>
        <taxon>Characeae</taxon>
        <taxon>Chara</taxon>
    </lineage>
</organism>
<keyword evidence="4" id="KW-1185">Reference proteome</keyword>